<evidence type="ECO:0000313" key="7">
    <source>
        <dbReference type="Proteomes" id="UP000004506"/>
    </source>
</evidence>
<dbReference type="RefSeq" id="WP_004917509.1">
    <property type="nucleotide sequence ID" value="NZ_DS607662.1"/>
</dbReference>
<evidence type="ECO:0000259" key="5">
    <source>
        <dbReference type="Pfam" id="PF01420"/>
    </source>
</evidence>
<dbReference type="InterPro" id="IPR052021">
    <property type="entry name" value="Type-I_RS_S_subunit"/>
</dbReference>
<organism evidence="6 7">
    <name type="scientific">Providencia stuartii ATCC 25827</name>
    <dbReference type="NCBI Taxonomy" id="471874"/>
    <lineage>
        <taxon>Bacteria</taxon>
        <taxon>Pseudomonadati</taxon>
        <taxon>Pseudomonadota</taxon>
        <taxon>Gammaproteobacteria</taxon>
        <taxon>Enterobacterales</taxon>
        <taxon>Morganellaceae</taxon>
        <taxon>Providencia</taxon>
    </lineage>
</organism>
<keyword evidence="3" id="KW-0238">DNA-binding</keyword>
<dbReference type="InterPro" id="IPR044946">
    <property type="entry name" value="Restrct_endonuc_typeI_TRD_sf"/>
</dbReference>
<accession>A0AA86YNL8</accession>
<name>A0AA86YNL8_PROST</name>
<dbReference type="PANTHER" id="PTHR30408">
    <property type="entry name" value="TYPE-1 RESTRICTION ENZYME ECOKI SPECIFICITY PROTEIN"/>
    <property type="match status" value="1"/>
</dbReference>
<evidence type="ECO:0000313" key="6">
    <source>
        <dbReference type="EMBL" id="EDU61071.1"/>
    </source>
</evidence>
<dbReference type="AlphaFoldDB" id="A0AA86YNL8"/>
<reference evidence="7" key="2">
    <citation type="submission" date="2008-04" db="EMBL/GenBank/DDBJ databases">
        <title>Draft genome sequence of Providencia stuartii(ATCC 25827).</title>
        <authorList>
            <person name="Sudarsanam P."/>
            <person name="Ley R."/>
            <person name="Guruge J."/>
            <person name="Turnbaugh P.J."/>
            <person name="Mahowald M."/>
            <person name="Liep D."/>
            <person name="Gordon J."/>
        </authorList>
    </citation>
    <scope>NUCLEOTIDE SEQUENCE [LARGE SCALE GENOMIC DNA]</scope>
    <source>
        <strain evidence="7">ATCC 25827</strain>
    </source>
</reference>
<protein>
    <submittedName>
        <fullName evidence="6">Type I restriction modification DNA specificity domain protein</fullName>
    </submittedName>
</protein>
<comment type="similarity">
    <text evidence="1">Belongs to the type-I restriction system S methylase family.</text>
</comment>
<evidence type="ECO:0000256" key="2">
    <source>
        <dbReference type="ARBA" id="ARBA00022747"/>
    </source>
</evidence>
<evidence type="ECO:0000256" key="3">
    <source>
        <dbReference type="ARBA" id="ARBA00023125"/>
    </source>
</evidence>
<proteinExistence type="inferred from homology"/>
<feature type="domain" description="Type I restriction modification DNA specificity" evidence="5">
    <location>
        <begin position="3"/>
        <end position="151"/>
    </location>
</feature>
<dbReference type="Gene3D" id="3.90.220.20">
    <property type="entry name" value="DNA methylase specificity domains"/>
    <property type="match status" value="2"/>
</dbReference>
<reference evidence="7" key="1">
    <citation type="submission" date="2008-04" db="EMBL/GenBank/DDBJ databases">
        <title>Draft genome sequence of Providencia stuartii (ATCC 25827).</title>
        <authorList>
            <person name="Sudarsanam P."/>
            <person name="Ley R."/>
            <person name="Guruge J."/>
            <person name="Turnbaugh P.J."/>
            <person name="Mahowald M."/>
            <person name="Liep D."/>
            <person name="Gordon J."/>
        </authorList>
    </citation>
    <scope>NUCLEOTIDE SEQUENCE [LARGE SCALE GENOMIC DNA]</scope>
    <source>
        <strain evidence="7">ATCC 25827</strain>
    </source>
</reference>
<dbReference type="InterPro" id="IPR000055">
    <property type="entry name" value="Restrct_endonuc_typeI_TRD"/>
</dbReference>
<comment type="caution">
    <text evidence="6">The sequence shown here is derived from an EMBL/GenBank/DDBJ whole genome shotgun (WGS) entry which is preliminary data.</text>
</comment>
<dbReference type="PANTHER" id="PTHR30408:SF12">
    <property type="entry name" value="TYPE I RESTRICTION ENZYME MJAVIII SPECIFICITY SUBUNIT"/>
    <property type="match status" value="1"/>
</dbReference>
<dbReference type="Gene3D" id="1.10.287.1120">
    <property type="entry name" value="Bipartite methylase S protein"/>
    <property type="match status" value="1"/>
</dbReference>
<dbReference type="GO" id="GO:0003677">
    <property type="term" value="F:DNA binding"/>
    <property type="evidence" value="ECO:0007669"/>
    <property type="project" value="UniProtKB-KW"/>
</dbReference>
<dbReference type="Proteomes" id="UP000004506">
    <property type="component" value="Unassembled WGS sequence"/>
</dbReference>
<dbReference type="SUPFAM" id="SSF116734">
    <property type="entry name" value="DNA methylase specificity domain"/>
    <property type="match status" value="2"/>
</dbReference>
<feature type="domain" description="Type I restriction modification DNA specificity" evidence="5">
    <location>
        <begin position="235"/>
        <end position="351"/>
    </location>
</feature>
<gene>
    <name evidence="6" type="ORF">PROSTU_01052</name>
</gene>
<dbReference type="Pfam" id="PF01420">
    <property type="entry name" value="Methylase_S"/>
    <property type="match status" value="2"/>
</dbReference>
<feature type="coiled-coil region" evidence="4">
    <location>
        <begin position="333"/>
        <end position="360"/>
    </location>
</feature>
<sequence length="376" mass="42733">MVPNGWKQTTLDKVLTIGGGKDYKHLEEGSIPVYGSGGYMLSVSDYLYDGESVCIGRKGTIDKPIFLKGKFWTVDTLFYTHSFKDSEPYYIYQFFQTVPWRRLNEASGVPSLAKSIINKVKINLPPLPEQRKIAKILSTWDKAIATTEKLIDASQQQKKALMQQLLTGKKRLVNPETGKAFEGEWEEVPLSNWLVEFKEKSSAQDQHRVYTSSRSGLVPQDEYFGNSRISDRKNIGFHILPPGHMTYRSRSDDGYFTFNLFKGNENGIISHYYPVFTSKGSNDFFIALLEQYRNVFGKHSVGTSQKVLSFNALKAIRFFVPSTYEQQKIASVLIAADKEIELLQAKLAHLKDEKKALMQQLLTGKRRVKVDENVAA</sequence>
<reference evidence="6 7" key="3">
    <citation type="submission" date="2008-05" db="EMBL/GenBank/DDBJ databases">
        <authorList>
            <person name="Fulton L."/>
            <person name="Clifton S."/>
            <person name="Fulton B."/>
            <person name="Xu J."/>
            <person name="Minx P."/>
            <person name="Pepin K.H."/>
            <person name="Johnson M."/>
            <person name="Thiruvilangam P."/>
            <person name="Bhonagiri V."/>
            <person name="Nash W.E."/>
            <person name="Mardis E.R."/>
            <person name="Wilson R.K."/>
        </authorList>
    </citation>
    <scope>NUCLEOTIDE SEQUENCE [LARGE SCALE GENOMIC DNA]</scope>
    <source>
        <strain evidence="6 7">ATCC 25827</strain>
    </source>
</reference>
<evidence type="ECO:0000256" key="4">
    <source>
        <dbReference type="SAM" id="Coils"/>
    </source>
</evidence>
<dbReference type="CDD" id="cd17288">
    <property type="entry name" value="RMtype1_S_LlaAI06ORF1089P_TRD1-CR1_like"/>
    <property type="match status" value="1"/>
</dbReference>
<dbReference type="GO" id="GO:0009307">
    <property type="term" value="P:DNA restriction-modification system"/>
    <property type="evidence" value="ECO:0007669"/>
    <property type="project" value="UniProtKB-KW"/>
</dbReference>
<dbReference type="EMBL" id="ABJD02000085">
    <property type="protein sequence ID" value="EDU61071.1"/>
    <property type="molecule type" value="Genomic_DNA"/>
</dbReference>
<keyword evidence="2" id="KW-0680">Restriction system</keyword>
<evidence type="ECO:0000256" key="1">
    <source>
        <dbReference type="ARBA" id="ARBA00010923"/>
    </source>
</evidence>
<keyword evidence="4" id="KW-0175">Coiled coil</keyword>